<feature type="domain" description="RNA polymerase II assembly factor Rtp1 C-terminal" evidence="3">
    <location>
        <begin position="971"/>
        <end position="997"/>
    </location>
</feature>
<dbReference type="InterPro" id="IPR016024">
    <property type="entry name" value="ARM-type_fold"/>
</dbReference>
<proteinExistence type="inferred from homology"/>
<evidence type="ECO:0000259" key="3">
    <source>
        <dbReference type="Pfam" id="PF10304"/>
    </source>
</evidence>
<evidence type="ECO:0008006" key="8">
    <source>
        <dbReference type="Google" id="ProtNLM"/>
    </source>
</evidence>
<dbReference type="GO" id="GO:0009306">
    <property type="term" value="P:protein secretion"/>
    <property type="evidence" value="ECO:0007669"/>
    <property type="project" value="TreeGrafter"/>
</dbReference>
<protein>
    <recommendedName>
        <fullName evidence="8">RNA polymerase II assembly factor Rtp1 C-terminal domain-containing protein</fullName>
    </recommendedName>
</protein>
<dbReference type="RefSeq" id="XP_043047340.1">
    <property type="nucleotide sequence ID" value="XM_043193503.1"/>
</dbReference>
<dbReference type="GeneID" id="66116127"/>
<dbReference type="Pfam" id="PF10304">
    <property type="entry name" value="RTP1_C2"/>
    <property type="match status" value="1"/>
</dbReference>
<reference evidence="6" key="1">
    <citation type="submission" date="2021-03" db="EMBL/GenBank/DDBJ databases">
        <authorList>
            <person name="Palmer J.M."/>
        </authorList>
    </citation>
    <scope>NUCLEOTIDE SEQUENCE</scope>
    <source>
        <strain evidence="6">ARV_011</strain>
    </source>
</reference>
<comment type="similarity">
    <text evidence="1">Belongs to the Tango6 family.</text>
</comment>
<dbReference type="SUPFAM" id="SSF48371">
    <property type="entry name" value="ARM repeat"/>
    <property type="match status" value="1"/>
</dbReference>
<accession>A0A9P7V5W5</accession>
<sequence>MVQLPSLIHYDLSRPEMSPKIEELDDAPIEKKVPLKNPFAIGQKKKTIKREASEIYPEKKGLNKPQFTRNKPIDVVFEEIQRVLNGPLNELTIESLDERLFGPVKSENSSPFDITYRVMGKLTELLLEVQKCALEEESKASDTKIIAVSLHDIKTFSKLISVLIIFGIYPVLHMFKIGIPIEKRRLKDFGKEINKPLRIPGILMTYDECFTLMMLLHSQLFKIFLTSSDIKELMMRGTGVSDFLVLSMALYSIPEFKQKEINFQYDDQIESIPDTFELFQTYNLLLASPCPPYFRSFVLEHLQKLPYKAPRNDGVLTLVEFVLGLRDQEEIQVEKYEHVAQILLLKPKSISTVEYFTSIGDQMYNLLVDINKPAVTSCLVFVVERLWERNKLVTQDFIFKPIWRIFNPEPVNKNDDRVLVSETQWNNNINVLLSLTLKALNDDLLITLFSPIIVSLWSYITFLKSNKKSFEVAQGILVSYLSVLDDKESKQDTLALDLISKNLVNQGGENWMFEYGLNGLPQLVKCDNNDKLSFESKDKRVNDFLNNLESCCTYFVELLENLDDTQVSRVFSSILKRWLTTKSTSLNEENPFFVLIDLRLLEVIGQKFTDAIAKSPTEMLQLIVNFLAADDDKLQVYGTEGDADTEMDSDDEDMEIDSKNSNESEFNILSVVLELLSAILTESSVELDEDGMKLLLKIDEQLKMKANSSSSTGLLSPKIKDSLLALSERIKELQSQDAMVITDEKEIQKRVFKRAIVSLNDPLVPIRAHGLYLLRQLIEQRSEVLTLDFVINLHLIQLKDLEPFVYLNVIKGLTSLIEWNPQQVLPKLTEIYSQEEGTNDLDERLRIGEVLLNFIQTSNELFGGEAAQLITEASLLIISRHQDKRKDSDDRIRMSAMSLMGVCCKTNPLGIVNHLTTALDCSFGILQLEIGSESAIMRRAAVVLIHDLILGTSKTDKVIFPSKYREQTVVVLRYITETDNDLLVREQAQAVLDTIEELTRLAFELLQEASK</sequence>
<dbReference type="InterPro" id="IPR039600">
    <property type="entry name" value="TANGO6/Rtp1"/>
</dbReference>
<keyword evidence="2" id="KW-0472">Membrane</keyword>
<dbReference type="EMBL" id="JAHMUF010000023">
    <property type="protein sequence ID" value="KAG7191788.1"/>
    <property type="molecule type" value="Genomic_DNA"/>
</dbReference>
<dbReference type="Gene3D" id="1.25.10.10">
    <property type="entry name" value="Leucine-rich Repeat Variant"/>
    <property type="match status" value="1"/>
</dbReference>
<dbReference type="InterPro" id="IPR011989">
    <property type="entry name" value="ARM-like"/>
</dbReference>
<dbReference type="Pfam" id="PF23565">
    <property type="entry name" value="ARM_TANGO6"/>
    <property type="match status" value="1"/>
</dbReference>
<evidence type="ECO:0000313" key="7">
    <source>
        <dbReference type="Proteomes" id="UP000790833"/>
    </source>
</evidence>
<dbReference type="InterPro" id="IPR057407">
    <property type="entry name" value="HEAT_TANGO6"/>
</dbReference>
<dbReference type="OrthoDB" id="39591at2759"/>
<dbReference type="Proteomes" id="UP000790833">
    <property type="component" value="Unassembled WGS sequence"/>
</dbReference>
<gene>
    <name evidence="6" type="ORF">KQ657_002753</name>
</gene>
<dbReference type="PANTHER" id="PTHR20959">
    <property type="entry name" value="TRANSPORT AND GOLGI ORGANIZATION PROTEIN 6 FAMILY MEMBER"/>
    <property type="match status" value="1"/>
</dbReference>
<organism evidence="6 7">
    <name type="scientific">Scheffersomyces spartinae</name>
    <dbReference type="NCBI Taxonomy" id="45513"/>
    <lineage>
        <taxon>Eukaryota</taxon>
        <taxon>Fungi</taxon>
        <taxon>Dikarya</taxon>
        <taxon>Ascomycota</taxon>
        <taxon>Saccharomycotina</taxon>
        <taxon>Pichiomycetes</taxon>
        <taxon>Debaryomycetaceae</taxon>
        <taxon>Scheffersomyces</taxon>
    </lineage>
</organism>
<dbReference type="PANTHER" id="PTHR20959:SF1">
    <property type="entry name" value="TRANSPORT AND GOLGI ORGANIZATION PROTEIN 6 HOMOLOG"/>
    <property type="match status" value="1"/>
</dbReference>
<evidence type="ECO:0000256" key="2">
    <source>
        <dbReference type="SAM" id="Phobius"/>
    </source>
</evidence>
<evidence type="ECO:0000313" key="6">
    <source>
        <dbReference type="EMBL" id="KAG7191788.1"/>
    </source>
</evidence>
<comment type="caution">
    <text evidence="6">The sequence shown here is derived from an EMBL/GenBank/DDBJ whole genome shotgun (WGS) entry which is preliminary data.</text>
</comment>
<dbReference type="InterPro" id="IPR019414">
    <property type="entry name" value="Rtp1_C2"/>
</dbReference>
<feature type="domain" description="TANGO6 HEAT repeat" evidence="5">
    <location>
        <begin position="312"/>
        <end position="564"/>
    </location>
</feature>
<keyword evidence="2" id="KW-0812">Transmembrane</keyword>
<name>A0A9P7V5W5_9ASCO</name>
<keyword evidence="7" id="KW-1185">Reference proteome</keyword>
<dbReference type="AlphaFoldDB" id="A0A9P7V5W5"/>
<evidence type="ECO:0000259" key="4">
    <source>
        <dbReference type="Pfam" id="PF10363"/>
    </source>
</evidence>
<dbReference type="InterPro" id="IPR019451">
    <property type="entry name" value="Rtp1_C1"/>
</dbReference>
<evidence type="ECO:0000256" key="1">
    <source>
        <dbReference type="ARBA" id="ARBA00005724"/>
    </source>
</evidence>
<feature type="domain" description="RNA polymerase II assembly factor Rtp1 C-terminal" evidence="4">
    <location>
        <begin position="752"/>
        <end position="861"/>
    </location>
</feature>
<feature type="transmembrane region" description="Helical" evidence="2">
    <location>
        <begin position="159"/>
        <end position="179"/>
    </location>
</feature>
<evidence type="ECO:0000259" key="5">
    <source>
        <dbReference type="Pfam" id="PF23565"/>
    </source>
</evidence>
<keyword evidence="2" id="KW-1133">Transmembrane helix</keyword>
<dbReference type="Pfam" id="PF10363">
    <property type="entry name" value="RTP1_C1"/>
    <property type="match status" value="1"/>
</dbReference>